<proteinExistence type="predicted"/>
<geneLocation type="plasmid" evidence="1 2">
    <name>pMRAD01</name>
</geneLocation>
<dbReference type="KEGG" id="mrd:Mrad2831_5774"/>
<dbReference type="AlphaFoldDB" id="B1M892"/>
<dbReference type="EMBL" id="CP001002">
    <property type="protein sequence ID" value="ACB27717.1"/>
    <property type="molecule type" value="Genomic_DNA"/>
</dbReference>
<name>B1M892_METRJ</name>
<gene>
    <name evidence="1" type="ordered locus">Mrad2831_5774</name>
</gene>
<keyword evidence="1" id="KW-0614">Plasmid</keyword>
<evidence type="ECO:0000313" key="1">
    <source>
        <dbReference type="EMBL" id="ACB27717.1"/>
    </source>
</evidence>
<dbReference type="Proteomes" id="UP000006589">
    <property type="component" value="Plasmid pMRAD01"/>
</dbReference>
<dbReference type="HOGENOM" id="CLU_3137615_0_0_5"/>
<protein>
    <submittedName>
        <fullName evidence="1">Uncharacterized protein</fullName>
    </submittedName>
</protein>
<evidence type="ECO:0000313" key="2">
    <source>
        <dbReference type="Proteomes" id="UP000006589"/>
    </source>
</evidence>
<accession>B1M892</accession>
<reference evidence="1 2" key="1">
    <citation type="submission" date="2008-03" db="EMBL/GenBank/DDBJ databases">
        <title>Complete sequence of plasmid1 of Methylobacterium radiotolerans JCM 2831.</title>
        <authorList>
            <consortium name="US DOE Joint Genome Institute"/>
            <person name="Copeland A."/>
            <person name="Lucas S."/>
            <person name="Lapidus A."/>
            <person name="Glavina del Rio T."/>
            <person name="Dalin E."/>
            <person name="Tice H."/>
            <person name="Bruce D."/>
            <person name="Goodwin L."/>
            <person name="Pitluck S."/>
            <person name="Kiss H."/>
            <person name="Brettin T."/>
            <person name="Detter J.C."/>
            <person name="Han C."/>
            <person name="Kuske C.R."/>
            <person name="Schmutz J."/>
            <person name="Larimer F."/>
            <person name="Land M."/>
            <person name="Hauser L."/>
            <person name="Kyrpides N."/>
            <person name="Mikhailova N."/>
            <person name="Marx C.J."/>
            <person name="Richardson P."/>
        </authorList>
    </citation>
    <scope>NUCLEOTIDE SEQUENCE [LARGE SCALE GENOMIC DNA]</scope>
    <source>
        <strain evidence="2">ATCC 27329 / DSM 1819 / JCM 2831 / NBRC 15690 / NCIMB 10815 / 0-1</strain>
        <plasmid evidence="2">Plasmid pMRAD01</plasmid>
    </source>
</reference>
<sequence>MKPNSLAICASALFAGTFLIVTDWSKIAAVHPVETPESSVSSTSKPPSR</sequence>
<organism evidence="1 2">
    <name type="scientific">Methylobacterium radiotolerans (strain ATCC 27329 / DSM 1819 / JCM 2831 / NBRC 15690 / NCIMB 10815 / 0-1)</name>
    <dbReference type="NCBI Taxonomy" id="426355"/>
    <lineage>
        <taxon>Bacteria</taxon>
        <taxon>Pseudomonadati</taxon>
        <taxon>Pseudomonadota</taxon>
        <taxon>Alphaproteobacteria</taxon>
        <taxon>Hyphomicrobiales</taxon>
        <taxon>Methylobacteriaceae</taxon>
        <taxon>Methylobacterium</taxon>
    </lineage>
</organism>